<dbReference type="CDD" id="cd00090">
    <property type="entry name" value="HTH_ARSR"/>
    <property type="match status" value="1"/>
</dbReference>
<feature type="domain" description="HTH marR-type" evidence="4">
    <location>
        <begin position="23"/>
        <end position="158"/>
    </location>
</feature>
<proteinExistence type="predicted"/>
<dbReference type="SMART" id="SM00347">
    <property type="entry name" value="HTH_MARR"/>
    <property type="match status" value="1"/>
</dbReference>
<dbReference type="RefSeq" id="WP_242767330.1">
    <property type="nucleotide sequence ID" value="NZ_JALDAY010000007.1"/>
</dbReference>
<evidence type="ECO:0000256" key="1">
    <source>
        <dbReference type="ARBA" id="ARBA00023015"/>
    </source>
</evidence>
<keyword evidence="3" id="KW-0804">Transcription</keyword>
<dbReference type="PRINTS" id="PR00598">
    <property type="entry name" value="HTHMARR"/>
</dbReference>
<reference evidence="5" key="1">
    <citation type="submission" date="2022-03" db="EMBL/GenBank/DDBJ databases">
        <title>Streptomyces 7R015 and 7R016 isolated from Barleria lupulina in Thailand.</title>
        <authorList>
            <person name="Kanchanasin P."/>
            <person name="Phongsopitanun W."/>
            <person name="Tanasupawat S."/>
        </authorList>
    </citation>
    <scope>NUCLEOTIDE SEQUENCE</scope>
    <source>
        <strain evidence="5">7R015</strain>
    </source>
</reference>
<dbReference type="Pfam" id="PF12802">
    <property type="entry name" value="MarR_2"/>
    <property type="match status" value="1"/>
</dbReference>
<dbReference type="EMBL" id="JALDAY010000007">
    <property type="protein sequence ID" value="MCI3274074.1"/>
    <property type="molecule type" value="Genomic_DNA"/>
</dbReference>
<evidence type="ECO:0000256" key="3">
    <source>
        <dbReference type="ARBA" id="ARBA00023163"/>
    </source>
</evidence>
<gene>
    <name evidence="5" type="ORF">MQP27_23555</name>
</gene>
<dbReference type="InterPro" id="IPR023187">
    <property type="entry name" value="Tscrpt_reg_MarR-type_CS"/>
</dbReference>
<dbReference type="PANTHER" id="PTHR42756:SF1">
    <property type="entry name" value="TRANSCRIPTIONAL REPRESSOR OF EMRAB OPERON"/>
    <property type="match status" value="1"/>
</dbReference>
<protein>
    <submittedName>
        <fullName evidence="5">MarR family transcriptional regulator</fullName>
    </submittedName>
</protein>
<evidence type="ECO:0000313" key="5">
    <source>
        <dbReference type="EMBL" id="MCI3274074.1"/>
    </source>
</evidence>
<keyword evidence="2" id="KW-0238">DNA-binding</keyword>
<dbReference type="PROSITE" id="PS50995">
    <property type="entry name" value="HTH_MARR_2"/>
    <property type="match status" value="1"/>
</dbReference>
<name>A0ABS9YA19_9ACTN</name>
<dbReference type="InterPro" id="IPR011991">
    <property type="entry name" value="ArsR-like_HTH"/>
</dbReference>
<evidence type="ECO:0000313" key="6">
    <source>
        <dbReference type="Proteomes" id="UP001165269"/>
    </source>
</evidence>
<dbReference type="Gene3D" id="1.10.10.10">
    <property type="entry name" value="Winged helix-like DNA-binding domain superfamily/Winged helix DNA-binding domain"/>
    <property type="match status" value="1"/>
</dbReference>
<comment type="caution">
    <text evidence="5">The sequence shown here is derived from an EMBL/GenBank/DDBJ whole genome shotgun (WGS) entry which is preliminary data.</text>
</comment>
<dbReference type="InterPro" id="IPR000835">
    <property type="entry name" value="HTH_MarR-typ"/>
</dbReference>
<dbReference type="PROSITE" id="PS01117">
    <property type="entry name" value="HTH_MARR_1"/>
    <property type="match status" value="1"/>
</dbReference>
<evidence type="ECO:0000256" key="2">
    <source>
        <dbReference type="ARBA" id="ARBA00023125"/>
    </source>
</evidence>
<accession>A0ABS9YA19</accession>
<organism evidence="5 6">
    <name type="scientific">Streptomyces cylindrosporus</name>
    <dbReference type="NCBI Taxonomy" id="2927583"/>
    <lineage>
        <taxon>Bacteria</taxon>
        <taxon>Bacillati</taxon>
        <taxon>Actinomycetota</taxon>
        <taxon>Actinomycetes</taxon>
        <taxon>Kitasatosporales</taxon>
        <taxon>Streptomycetaceae</taxon>
        <taxon>Streptomyces</taxon>
    </lineage>
</organism>
<dbReference type="Proteomes" id="UP001165269">
    <property type="component" value="Unassembled WGS sequence"/>
</dbReference>
<dbReference type="InterPro" id="IPR036390">
    <property type="entry name" value="WH_DNA-bd_sf"/>
</dbReference>
<sequence length="167" mass="18376">MEDSADRHVEEWQKELAWMDPVKEAIFVRLAFLARHAAQARREALDSDGLRRWQYKVLLTLRRLGPPYTASPSLLAERLGLTRGALSARLGPLEEAGLISRTHETADRRRVRVRLTEAGSAAFEQHAATEEAGEVALLSALSAAEQQTLADLLRKLVAAAEAGRGGQ</sequence>
<dbReference type="SUPFAM" id="SSF46785">
    <property type="entry name" value="Winged helix' DNA-binding domain"/>
    <property type="match status" value="1"/>
</dbReference>
<evidence type="ECO:0000259" key="4">
    <source>
        <dbReference type="PROSITE" id="PS50995"/>
    </source>
</evidence>
<keyword evidence="1" id="KW-0805">Transcription regulation</keyword>
<dbReference type="PANTHER" id="PTHR42756">
    <property type="entry name" value="TRANSCRIPTIONAL REGULATOR, MARR"/>
    <property type="match status" value="1"/>
</dbReference>
<keyword evidence="6" id="KW-1185">Reference proteome</keyword>
<dbReference type="InterPro" id="IPR036388">
    <property type="entry name" value="WH-like_DNA-bd_sf"/>
</dbReference>